<name>A0A699VQK0_TANCI</name>
<dbReference type="EMBL" id="BKCJ011474667">
    <property type="protein sequence ID" value="GFD36663.1"/>
    <property type="molecule type" value="Genomic_DNA"/>
</dbReference>
<feature type="non-terminal residue" evidence="2">
    <location>
        <position position="1"/>
    </location>
</feature>
<dbReference type="GO" id="GO:0003676">
    <property type="term" value="F:nucleic acid binding"/>
    <property type="evidence" value="ECO:0007669"/>
    <property type="project" value="InterPro"/>
</dbReference>
<dbReference type="InterPro" id="IPR012337">
    <property type="entry name" value="RNaseH-like_sf"/>
</dbReference>
<dbReference type="PANTHER" id="PTHR42648:SF32">
    <property type="entry name" value="RIBONUCLEASE H-LIKE DOMAIN, GAG-PRE-INTEGRASE DOMAIN PROTEIN-RELATED"/>
    <property type="match status" value="1"/>
</dbReference>
<evidence type="ECO:0000313" key="2">
    <source>
        <dbReference type="EMBL" id="GFD36663.1"/>
    </source>
</evidence>
<dbReference type="PANTHER" id="PTHR42648">
    <property type="entry name" value="TRANSPOSASE, PUTATIVE-RELATED"/>
    <property type="match status" value="1"/>
</dbReference>
<feature type="domain" description="Integrase catalytic" evidence="1">
    <location>
        <begin position="1"/>
        <end position="110"/>
    </location>
</feature>
<evidence type="ECO:0000259" key="1">
    <source>
        <dbReference type="PROSITE" id="PS50994"/>
    </source>
</evidence>
<organism evidence="2">
    <name type="scientific">Tanacetum cinerariifolium</name>
    <name type="common">Dalmatian daisy</name>
    <name type="synonym">Chrysanthemum cinerariifolium</name>
    <dbReference type="NCBI Taxonomy" id="118510"/>
    <lineage>
        <taxon>Eukaryota</taxon>
        <taxon>Viridiplantae</taxon>
        <taxon>Streptophyta</taxon>
        <taxon>Embryophyta</taxon>
        <taxon>Tracheophyta</taxon>
        <taxon>Spermatophyta</taxon>
        <taxon>Magnoliopsida</taxon>
        <taxon>eudicotyledons</taxon>
        <taxon>Gunneridae</taxon>
        <taxon>Pentapetalae</taxon>
        <taxon>asterids</taxon>
        <taxon>campanulids</taxon>
        <taxon>Asterales</taxon>
        <taxon>Asteraceae</taxon>
        <taxon>Asteroideae</taxon>
        <taxon>Anthemideae</taxon>
        <taxon>Anthemidinae</taxon>
        <taxon>Tanacetum</taxon>
    </lineage>
</organism>
<dbReference type="Gene3D" id="3.30.420.10">
    <property type="entry name" value="Ribonuclease H-like superfamily/Ribonuclease H"/>
    <property type="match status" value="1"/>
</dbReference>
<dbReference type="GO" id="GO:0015074">
    <property type="term" value="P:DNA integration"/>
    <property type="evidence" value="ECO:0007669"/>
    <property type="project" value="InterPro"/>
</dbReference>
<dbReference type="InterPro" id="IPR001584">
    <property type="entry name" value="Integrase_cat-core"/>
</dbReference>
<dbReference type="SUPFAM" id="SSF53098">
    <property type="entry name" value="Ribonuclease H-like"/>
    <property type="match status" value="1"/>
</dbReference>
<sequence length="148" mass="16906">ITAIENQLNKKVKVVRYDNGTKFKNRDLDEFCGMKGINKEYSNARTPQQNKVIEKKNRTLIKAARTMLTDSLLPIIFWAEAVSTACYVLNRALVTKTHNKTPYELLNGRTPRLDFMRPFSSPVTILNTLDPLGKIKGKSDEDFWLGTL</sequence>
<dbReference type="AlphaFoldDB" id="A0A699VQK0"/>
<dbReference type="InterPro" id="IPR036397">
    <property type="entry name" value="RNaseH_sf"/>
</dbReference>
<protein>
    <submittedName>
        <fullName evidence="2">Putative ribonuclease H-like domain-containing protein</fullName>
    </submittedName>
</protein>
<reference evidence="2" key="1">
    <citation type="journal article" date="2019" name="Sci. Rep.">
        <title>Draft genome of Tanacetum cinerariifolium, the natural source of mosquito coil.</title>
        <authorList>
            <person name="Yamashiro T."/>
            <person name="Shiraishi A."/>
            <person name="Satake H."/>
            <person name="Nakayama K."/>
        </authorList>
    </citation>
    <scope>NUCLEOTIDE SEQUENCE</scope>
</reference>
<gene>
    <name evidence="2" type="ORF">Tci_908632</name>
</gene>
<dbReference type="PROSITE" id="PS50994">
    <property type="entry name" value="INTEGRASE"/>
    <property type="match status" value="1"/>
</dbReference>
<proteinExistence type="predicted"/>
<accession>A0A699VQK0</accession>
<dbReference type="InterPro" id="IPR039537">
    <property type="entry name" value="Retrotran_Ty1/copia-like"/>
</dbReference>
<comment type="caution">
    <text evidence="2">The sequence shown here is derived from an EMBL/GenBank/DDBJ whole genome shotgun (WGS) entry which is preliminary data.</text>
</comment>